<proteinExistence type="inferred from homology"/>
<dbReference type="PANTHER" id="PTHR42891:SF1">
    <property type="entry name" value="D-GLYCERO-BETA-D-MANNO-HEPTOSE-1,7-BISPHOSPHATE 7-PHOSPHATASE"/>
    <property type="match status" value="1"/>
</dbReference>
<protein>
    <recommendedName>
        <fullName evidence="7">D,D-heptose 1,7-bisphosphate phosphatase</fullName>
    </recommendedName>
</protein>
<dbReference type="EMBL" id="BAAAHP010000006">
    <property type="protein sequence ID" value="GAA0920609.1"/>
    <property type="molecule type" value="Genomic_DNA"/>
</dbReference>
<dbReference type="NCBIfam" id="TIGR01656">
    <property type="entry name" value="Histidinol-ppas"/>
    <property type="match status" value="1"/>
</dbReference>
<evidence type="ECO:0000313" key="9">
    <source>
        <dbReference type="Proteomes" id="UP001499967"/>
    </source>
</evidence>
<evidence type="ECO:0000256" key="2">
    <source>
        <dbReference type="ARBA" id="ARBA00005628"/>
    </source>
</evidence>
<keyword evidence="6" id="KW-0119">Carbohydrate metabolism</keyword>
<dbReference type="Pfam" id="PF13242">
    <property type="entry name" value="Hydrolase_like"/>
    <property type="match status" value="1"/>
</dbReference>
<comment type="similarity">
    <text evidence="2">Belongs to the GmhB family.</text>
</comment>
<dbReference type="PANTHER" id="PTHR42891">
    <property type="entry name" value="D-GLYCERO-BETA-D-MANNO-HEPTOSE-1,7-BISPHOSPHATE 7-PHOSPHATASE"/>
    <property type="match status" value="1"/>
</dbReference>
<keyword evidence="9" id="KW-1185">Reference proteome</keyword>
<dbReference type="NCBIfam" id="TIGR01662">
    <property type="entry name" value="HAD-SF-IIIA"/>
    <property type="match status" value="1"/>
</dbReference>
<dbReference type="InterPro" id="IPR006549">
    <property type="entry name" value="HAD-SF_hydro_IIIA"/>
</dbReference>
<dbReference type="Gene3D" id="3.40.50.1000">
    <property type="entry name" value="HAD superfamily/HAD-like"/>
    <property type="match status" value="1"/>
</dbReference>
<accession>A0ABN1P0K6</accession>
<gene>
    <name evidence="8" type="ORF">GCM10009559_03260</name>
</gene>
<keyword evidence="3" id="KW-0963">Cytoplasm</keyword>
<evidence type="ECO:0000313" key="8">
    <source>
        <dbReference type="EMBL" id="GAA0920609.1"/>
    </source>
</evidence>
<evidence type="ECO:0000256" key="4">
    <source>
        <dbReference type="ARBA" id="ARBA00022723"/>
    </source>
</evidence>
<sequence length="202" mass="21490">MIAAHAVGRPLEAVFLDRDGTINVPAAAGDYVRSPDELVLLPGAAAAIRRLNRAGLRTVLVTNQRWLSMPGADRAAFVATQDRLVELLAAEGARLDAAYHCPHAHRSCLCRKPAPGMLWRAADELAIDLTRSVIVGDAVSDVQAGRAAGTGTILLGAGARSPLADAVRPDLPSAVDALIPHRAAQRRQHLEEPHACGRQERF</sequence>
<dbReference type="InterPro" id="IPR023214">
    <property type="entry name" value="HAD_sf"/>
</dbReference>
<organism evidence="8 9">
    <name type="scientific">Pseudonocardia zijingensis</name>
    <dbReference type="NCBI Taxonomy" id="153376"/>
    <lineage>
        <taxon>Bacteria</taxon>
        <taxon>Bacillati</taxon>
        <taxon>Actinomycetota</taxon>
        <taxon>Actinomycetes</taxon>
        <taxon>Pseudonocardiales</taxon>
        <taxon>Pseudonocardiaceae</taxon>
        <taxon>Pseudonocardia</taxon>
    </lineage>
</organism>
<dbReference type="InterPro" id="IPR036412">
    <property type="entry name" value="HAD-like_sf"/>
</dbReference>
<dbReference type="InterPro" id="IPR006543">
    <property type="entry name" value="Histidinol-phos"/>
</dbReference>
<evidence type="ECO:0000256" key="3">
    <source>
        <dbReference type="ARBA" id="ARBA00022490"/>
    </source>
</evidence>
<evidence type="ECO:0000256" key="7">
    <source>
        <dbReference type="ARBA" id="ARBA00031828"/>
    </source>
</evidence>
<evidence type="ECO:0000256" key="6">
    <source>
        <dbReference type="ARBA" id="ARBA00023277"/>
    </source>
</evidence>
<keyword evidence="4" id="KW-0479">Metal-binding</keyword>
<evidence type="ECO:0000256" key="5">
    <source>
        <dbReference type="ARBA" id="ARBA00022801"/>
    </source>
</evidence>
<dbReference type="SUPFAM" id="SSF56784">
    <property type="entry name" value="HAD-like"/>
    <property type="match status" value="1"/>
</dbReference>
<keyword evidence="5 8" id="KW-0378">Hydrolase</keyword>
<reference evidence="8 9" key="1">
    <citation type="journal article" date="2019" name="Int. J. Syst. Evol. Microbiol.">
        <title>The Global Catalogue of Microorganisms (GCM) 10K type strain sequencing project: providing services to taxonomists for standard genome sequencing and annotation.</title>
        <authorList>
            <consortium name="The Broad Institute Genomics Platform"/>
            <consortium name="The Broad Institute Genome Sequencing Center for Infectious Disease"/>
            <person name="Wu L."/>
            <person name="Ma J."/>
        </authorList>
    </citation>
    <scope>NUCLEOTIDE SEQUENCE [LARGE SCALE GENOMIC DNA]</scope>
    <source>
        <strain evidence="8 9">JCM 11117</strain>
    </source>
</reference>
<dbReference type="CDD" id="cd07503">
    <property type="entry name" value="HAD_HisB-N"/>
    <property type="match status" value="1"/>
</dbReference>
<dbReference type="InterPro" id="IPR004446">
    <property type="entry name" value="Heptose_bisP_phosphatase"/>
</dbReference>
<comment type="subcellular location">
    <subcellularLocation>
        <location evidence="1">Cytoplasm</location>
    </subcellularLocation>
</comment>
<comment type="caution">
    <text evidence="8">The sequence shown here is derived from an EMBL/GenBank/DDBJ whole genome shotgun (WGS) entry which is preliminary data.</text>
</comment>
<dbReference type="Proteomes" id="UP001499967">
    <property type="component" value="Unassembled WGS sequence"/>
</dbReference>
<evidence type="ECO:0000256" key="1">
    <source>
        <dbReference type="ARBA" id="ARBA00004496"/>
    </source>
</evidence>
<name>A0ABN1P0K6_9PSEU</name>
<dbReference type="GO" id="GO:0016787">
    <property type="term" value="F:hydrolase activity"/>
    <property type="evidence" value="ECO:0007669"/>
    <property type="project" value="UniProtKB-KW"/>
</dbReference>